<organism evidence="1 2">
    <name type="scientific">Paenibacillus amylolyticus</name>
    <dbReference type="NCBI Taxonomy" id="1451"/>
    <lineage>
        <taxon>Bacteria</taxon>
        <taxon>Bacillati</taxon>
        <taxon>Bacillota</taxon>
        <taxon>Bacilli</taxon>
        <taxon>Bacillales</taxon>
        <taxon>Paenibacillaceae</taxon>
        <taxon>Paenibacillus</taxon>
    </lineage>
</organism>
<proteinExistence type="predicted"/>
<sequence>MNKNLKDIICRLKISLKEDPNGIIVGELNEGISGIEFEFNSVHLTQYISFLEKTNGARCGAIDFWTYEELPDNQYRVSEFPEFINRWLEIGQVVYKPLFIDKFSGSLILIKDEGRFQEFESLDTFLLSFVFGKNYELIVPYVEKEEWFQFLIRNETMSFL</sequence>
<dbReference type="AlphaFoldDB" id="A0ABD8B2B9"/>
<dbReference type="Proteomes" id="UP001364764">
    <property type="component" value="Plasmid pY5S7-1"/>
</dbReference>
<protein>
    <recommendedName>
        <fullName evidence="3">SMI1/KNR4 family protein</fullName>
    </recommendedName>
</protein>
<evidence type="ECO:0000313" key="1">
    <source>
        <dbReference type="EMBL" id="WWP23997.1"/>
    </source>
</evidence>
<evidence type="ECO:0000313" key="2">
    <source>
        <dbReference type="Proteomes" id="UP001364764"/>
    </source>
</evidence>
<geneLocation type="plasmid" evidence="1 2">
    <name>pY5S7-1</name>
</geneLocation>
<reference evidence="1 2" key="1">
    <citation type="submission" date="2024-02" db="EMBL/GenBank/DDBJ databases">
        <title>Complete sequences of two Paenibacillus sp. strains and one Lysinibacillus strain isolated from the environment on STAA medium highlight biotechnological potential.</title>
        <authorList>
            <person name="Attere S.A."/>
            <person name="Piche L.C."/>
            <person name="Intertaglia L."/>
            <person name="Lami R."/>
            <person name="Charette S.J."/>
            <person name="Vincent A.T."/>
        </authorList>
    </citation>
    <scope>NUCLEOTIDE SEQUENCE [LARGE SCALE GENOMIC DNA]</scope>
    <source>
        <strain evidence="1 2">Y5S-7</strain>
        <plasmid evidence="1 2">pY5S7-1</plasmid>
    </source>
</reference>
<dbReference type="RefSeq" id="WP_100528652.1">
    <property type="nucleotide sequence ID" value="NZ_CP145893.1"/>
</dbReference>
<gene>
    <name evidence="1" type="ORF">V6668_30520</name>
</gene>
<dbReference type="GeneID" id="93479903"/>
<keyword evidence="1" id="KW-0614">Plasmid</keyword>
<accession>A0ABD8B2B9</accession>
<name>A0ABD8B2B9_PAEAM</name>
<evidence type="ECO:0008006" key="3">
    <source>
        <dbReference type="Google" id="ProtNLM"/>
    </source>
</evidence>
<dbReference type="EMBL" id="CP145893">
    <property type="protein sequence ID" value="WWP23997.1"/>
    <property type="molecule type" value="Genomic_DNA"/>
</dbReference>